<dbReference type="HOGENOM" id="CLU_043974_0_0_1"/>
<sequence length="292" mass="31911">MSANHAPRLSQLIHMPTLDPAEAERASLREQLAAVSAGLVAEAKCAPDNREDMREEKATWLRRWEKTVGGLFGKALGVSVQVNTEDAPTLAEANDLYEQWTTEEAEAQTKVEQDIQMGEETAVELGDDRAVRMSHVEVLQPARKWSRQTIAERDEEPARPKIHIPATGMITHKEPCMQCALKRISCTGMLGKTCDGCVKIKQGCEKSSKAAGKKAQVGASVAQSMKAPKASLSKQGHNGNDDDDIMEVVESRAHSKALTMVRAEAAALHAATMRLQVHVNQLMEVLKELGIE</sequence>
<accession>A0A0C3KH23</accession>
<organism evidence="1 2">
    <name type="scientific">Pisolithus tinctorius Marx 270</name>
    <dbReference type="NCBI Taxonomy" id="870435"/>
    <lineage>
        <taxon>Eukaryota</taxon>
        <taxon>Fungi</taxon>
        <taxon>Dikarya</taxon>
        <taxon>Basidiomycota</taxon>
        <taxon>Agaricomycotina</taxon>
        <taxon>Agaricomycetes</taxon>
        <taxon>Agaricomycetidae</taxon>
        <taxon>Boletales</taxon>
        <taxon>Sclerodermatineae</taxon>
        <taxon>Pisolithaceae</taxon>
        <taxon>Pisolithus</taxon>
    </lineage>
</organism>
<reference evidence="1 2" key="1">
    <citation type="submission" date="2014-04" db="EMBL/GenBank/DDBJ databases">
        <authorList>
            <consortium name="DOE Joint Genome Institute"/>
            <person name="Kuo A."/>
            <person name="Kohler A."/>
            <person name="Costa M.D."/>
            <person name="Nagy L.G."/>
            <person name="Floudas D."/>
            <person name="Copeland A."/>
            <person name="Barry K.W."/>
            <person name="Cichocki N."/>
            <person name="Veneault-Fourrey C."/>
            <person name="LaButti K."/>
            <person name="Lindquist E.A."/>
            <person name="Lipzen A."/>
            <person name="Lundell T."/>
            <person name="Morin E."/>
            <person name="Murat C."/>
            <person name="Sun H."/>
            <person name="Tunlid A."/>
            <person name="Henrissat B."/>
            <person name="Grigoriev I.V."/>
            <person name="Hibbett D.S."/>
            <person name="Martin F."/>
            <person name="Nordberg H.P."/>
            <person name="Cantor M.N."/>
            <person name="Hua S.X."/>
        </authorList>
    </citation>
    <scope>NUCLEOTIDE SEQUENCE [LARGE SCALE GENOMIC DNA]</scope>
    <source>
        <strain evidence="1 2">Marx 270</strain>
    </source>
</reference>
<evidence type="ECO:0000313" key="2">
    <source>
        <dbReference type="Proteomes" id="UP000054217"/>
    </source>
</evidence>
<reference evidence="2" key="2">
    <citation type="submission" date="2015-01" db="EMBL/GenBank/DDBJ databases">
        <title>Evolutionary Origins and Diversification of the Mycorrhizal Mutualists.</title>
        <authorList>
            <consortium name="DOE Joint Genome Institute"/>
            <consortium name="Mycorrhizal Genomics Consortium"/>
            <person name="Kohler A."/>
            <person name="Kuo A."/>
            <person name="Nagy L.G."/>
            <person name="Floudas D."/>
            <person name="Copeland A."/>
            <person name="Barry K.W."/>
            <person name="Cichocki N."/>
            <person name="Veneault-Fourrey C."/>
            <person name="LaButti K."/>
            <person name="Lindquist E.A."/>
            <person name="Lipzen A."/>
            <person name="Lundell T."/>
            <person name="Morin E."/>
            <person name="Murat C."/>
            <person name="Riley R."/>
            <person name="Ohm R."/>
            <person name="Sun H."/>
            <person name="Tunlid A."/>
            <person name="Henrissat B."/>
            <person name="Grigoriev I.V."/>
            <person name="Hibbett D.S."/>
            <person name="Martin F."/>
        </authorList>
    </citation>
    <scope>NUCLEOTIDE SEQUENCE [LARGE SCALE GENOMIC DNA]</scope>
    <source>
        <strain evidence="2">Marx 270</strain>
    </source>
</reference>
<evidence type="ECO:0008006" key="3">
    <source>
        <dbReference type="Google" id="ProtNLM"/>
    </source>
</evidence>
<dbReference type="EMBL" id="KN831956">
    <property type="protein sequence ID" value="KIO08872.1"/>
    <property type="molecule type" value="Genomic_DNA"/>
</dbReference>
<proteinExistence type="predicted"/>
<dbReference type="Proteomes" id="UP000054217">
    <property type="component" value="Unassembled WGS sequence"/>
</dbReference>
<dbReference type="AlphaFoldDB" id="A0A0C3KH23"/>
<dbReference type="OrthoDB" id="2702723at2759"/>
<keyword evidence="2" id="KW-1185">Reference proteome</keyword>
<protein>
    <recommendedName>
        <fullName evidence="3">Zn(2)-C6 fungal-type domain-containing protein</fullName>
    </recommendedName>
</protein>
<gene>
    <name evidence="1" type="ORF">M404DRAFT_22687</name>
</gene>
<name>A0A0C3KH23_PISTI</name>
<evidence type="ECO:0000313" key="1">
    <source>
        <dbReference type="EMBL" id="KIO08872.1"/>
    </source>
</evidence>
<dbReference type="InParanoid" id="A0A0C3KH23"/>